<evidence type="ECO:0000313" key="2">
    <source>
        <dbReference type="Proteomes" id="UP000008037"/>
    </source>
</evidence>
<reference evidence="1 2" key="1">
    <citation type="journal article" date="2012" name="Environ. Microbiol.">
        <title>The genome of the ammonia-oxidizing Candidatus Nitrososphaera gargensis: insights into metabolic versatility and environmental adaptations.</title>
        <authorList>
            <person name="Spang A."/>
            <person name="Poehlein A."/>
            <person name="Offre P."/>
            <person name="Zumbragel S."/>
            <person name="Haider S."/>
            <person name="Rychlik N."/>
            <person name="Nowka B."/>
            <person name="Schmeisser C."/>
            <person name="Lebedeva E.V."/>
            <person name="Rattei T."/>
            <person name="Bohm C."/>
            <person name="Schmid M."/>
            <person name="Galushko A."/>
            <person name="Hatzenpichler R."/>
            <person name="Weinmaier T."/>
            <person name="Daniel R."/>
            <person name="Schleper C."/>
            <person name="Spieck E."/>
            <person name="Streit W."/>
            <person name="Wagner M."/>
        </authorList>
    </citation>
    <scope>NUCLEOTIDE SEQUENCE [LARGE SCALE GENOMIC DNA]</scope>
    <source>
        <strain evidence="2">Ga9.2</strain>
    </source>
</reference>
<dbReference type="AlphaFoldDB" id="K0II27"/>
<gene>
    <name evidence="1" type="ordered locus">Ngar_c06840</name>
</gene>
<dbReference type="KEGG" id="nga:Ngar_c06840"/>
<dbReference type="EMBL" id="CP002408">
    <property type="protein sequence ID" value="AFU57627.1"/>
    <property type="molecule type" value="Genomic_DNA"/>
</dbReference>
<accession>K0II27</accession>
<sequence length="65" mass="7308">MIHAERGDIPTVTLRITGVYDDLCHSISFALQMQRIYERHPAAYFSPGDHSAGRQPYVHPVGKLS</sequence>
<protein>
    <submittedName>
        <fullName evidence="1">Uncharacterized protein</fullName>
    </submittedName>
</protein>
<dbReference type="InParanoid" id="K0II27"/>
<dbReference type="BioCyc" id="CNIT1237085:G1324-682-MONOMER"/>
<dbReference type="HOGENOM" id="CLU_2839482_0_0_2"/>
<organism evidence="1 2">
    <name type="scientific">Nitrososphaera gargensis (strain Ga9.2)</name>
    <dbReference type="NCBI Taxonomy" id="1237085"/>
    <lineage>
        <taxon>Archaea</taxon>
        <taxon>Nitrososphaerota</taxon>
        <taxon>Nitrososphaeria</taxon>
        <taxon>Nitrososphaerales</taxon>
        <taxon>Nitrososphaeraceae</taxon>
        <taxon>Nitrososphaera</taxon>
    </lineage>
</organism>
<evidence type="ECO:0000313" key="1">
    <source>
        <dbReference type="EMBL" id="AFU57627.1"/>
    </source>
</evidence>
<proteinExistence type="predicted"/>
<dbReference type="Proteomes" id="UP000008037">
    <property type="component" value="Chromosome"/>
</dbReference>
<name>K0II27_NITGG</name>
<keyword evidence="2" id="KW-1185">Reference proteome</keyword>